<keyword evidence="13" id="KW-0675">Receptor</keyword>
<comment type="subcellular location">
    <subcellularLocation>
        <location evidence="1">Golgi apparatus membrane</location>
        <topology evidence="1">Peripheral membrane protein</topology>
    </subcellularLocation>
</comment>
<dbReference type="GO" id="GO:0015031">
    <property type="term" value="P:protein transport"/>
    <property type="evidence" value="ECO:0007669"/>
    <property type="project" value="UniProtKB-KW"/>
</dbReference>
<keyword evidence="7" id="KW-0472">Membrane</keyword>
<feature type="region of interest" description="Disordered" evidence="10">
    <location>
        <begin position="1"/>
        <end position="32"/>
    </location>
</feature>
<name>A0A1Y5I9I4_OSTTA</name>
<dbReference type="GO" id="GO:0007030">
    <property type="term" value="P:Golgi organization"/>
    <property type="evidence" value="ECO:0007669"/>
    <property type="project" value="InterPro"/>
</dbReference>
<evidence type="ECO:0000256" key="9">
    <source>
        <dbReference type="SAM" id="Coils"/>
    </source>
</evidence>
<evidence type="ECO:0000256" key="6">
    <source>
        <dbReference type="ARBA" id="ARBA00023034"/>
    </source>
</evidence>
<keyword evidence="9" id="KW-0175">Coiled coil</keyword>
<protein>
    <recommendedName>
        <fullName evidence="3">Conserved oligomeric Golgi complex subunit 2</fullName>
    </recommendedName>
    <alternativeName>
        <fullName evidence="8">Component of oligomeric Golgi complex 2</fullName>
    </alternativeName>
</protein>
<feature type="region of interest" description="Disordered" evidence="10">
    <location>
        <begin position="232"/>
        <end position="254"/>
    </location>
</feature>
<evidence type="ECO:0000256" key="4">
    <source>
        <dbReference type="ARBA" id="ARBA00022448"/>
    </source>
</evidence>
<evidence type="ECO:0000256" key="1">
    <source>
        <dbReference type="ARBA" id="ARBA00004395"/>
    </source>
</evidence>
<dbReference type="InterPro" id="IPR009316">
    <property type="entry name" value="COG2"/>
</dbReference>
<dbReference type="Pfam" id="PF12022">
    <property type="entry name" value="COG2_C"/>
    <property type="match status" value="1"/>
</dbReference>
<dbReference type="InterPro" id="IPR024603">
    <property type="entry name" value="COG_complex_COG2_C"/>
</dbReference>
<evidence type="ECO:0000313" key="13">
    <source>
        <dbReference type="EMBL" id="OUS43822.1"/>
    </source>
</evidence>
<gene>
    <name evidence="13" type="ORF">BE221DRAFT_79682</name>
</gene>
<evidence type="ECO:0000256" key="5">
    <source>
        <dbReference type="ARBA" id="ARBA00022927"/>
    </source>
</evidence>
<dbReference type="PANTHER" id="PTHR12961">
    <property type="entry name" value="CONSERVED OLIGOMERIC GOLGI COMPLEX COMPONENT 2"/>
    <property type="match status" value="1"/>
</dbReference>
<proteinExistence type="inferred from homology"/>
<sequence>MDGATDRAREKAVDAVEIDREATTTTASSRDDGVDVDAIVGDARALEASTPTWFDPRAFEGDDFDPWAYVEETSSFVGVDAMREALDAYEKEVKARLEVIVRDNYEEFASLGDGLRDYEELRREIEPEAKATREVVRAEREEIARALERLEANAAEREARARASESKRLAEECTHTVSKVERLLGELDVGEKVSVSSGAQTSENVGEVFASVLISAEDREGLDLLEPAFDDEQATTSGGDAAPADEMHQSHVSDDVNERARLLDRISSEVNRLKFYQKQGKDLAIIRDLADRIEYCELKLTSLVQTALIDGLKEKNAHIISHCLHACAAIGKMDVVENVVRTTLIQPAVEKAIDSAGEEHFDSILPQLGEAAIASCSNVLELTRAPDAGLHTVDFLAGTVLAEVDAQVSAARQHAYSPGMPHIFIKNYRAAMAFVDRLEELAPTPSSLNDFRASKHLTTYMKRWDLRVYFSLRFNEYATTVEEELNQPGLDTSLASDGFLLASTTQAWLTMCKCTSDDVFVPALADKFVRLFAQVLSRYKTWVNSGMDALAMQQNAEKGAEESAVSVGGTNWGATAGGDELILVRLDIEKLCERVRSDGADRIKTSISILGDEATKLALDCILEGVEDLSAIIPRVDTFIVKVHVDRCVEALKQLKGITATFRMTNKPMPTRHSHFVPSILAPLQTFLDNERTKVLSKTSTHEIVTQVVETVCEKYGELARDLLETVKKTEASLNRLKDRQGKASNAGTGDSDKICRQLYLDAKEFEIQMKKFGVDPRDSNAFRALWEAVEAGAPEISA</sequence>
<dbReference type="InterPro" id="IPR024602">
    <property type="entry name" value="COG_su2_N"/>
</dbReference>
<dbReference type="Pfam" id="PF06148">
    <property type="entry name" value="COG2_N"/>
    <property type="match status" value="1"/>
</dbReference>
<dbReference type="GO" id="GO:0006891">
    <property type="term" value="P:intra-Golgi vesicle-mediated transport"/>
    <property type="evidence" value="ECO:0007669"/>
    <property type="project" value="TreeGrafter"/>
</dbReference>
<keyword evidence="6" id="KW-0333">Golgi apparatus</keyword>
<accession>A0A1Y5I9I4</accession>
<feature type="domain" description="COG complex component COG2 C-terminal" evidence="12">
    <location>
        <begin position="462"/>
        <end position="763"/>
    </location>
</feature>
<evidence type="ECO:0000259" key="12">
    <source>
        <dbReference type="Pfam" id="PF12022"/>
    </source>
</evidence>
<evidence type="ECO:0000256" key="3">
    <source>
        <dbReference type="ARBA" id="ARBA00020977"/>
    </source>
</evidence>
<keyword evidence="4" id="KW-0813">Transport</keyword>
<dbReference type="AlphaFoldDB" id="A0A1Y5I9I4"/>
<evidence type="ECO:0000256" key="10">
    <source>
        <dbReference type="SAM" id="MobiDB-lite"/>
    </source>
</evidence>
<feature type="compositionally biased region" description="Basic and acidic residues" evidence="10">
    <location>
        <begin position="1"/>
        <end position="22"/>
    </location>
</feature>
<feature type="domain" description="Conserved oligomeric Golgi complex subunit 2 N-terminal" evidence="11">
    <location>
        <begin position="52"/>
        <end position="126"/>
    </location>
</feature>
<dbReference type="EMBL" id="KZ155826">
    <property type="protein sequence ID" value="OUS43822.1"/>
    <property type="molecule type" value="Genomic_DNA"/>
</dbReference>
<dbReference type="GO" id="GO:0017119">
    <property type="term" value="C:Golgi transport complex"/>
    <property type="evidence" value="ECO:0007669"/>
    <property type="project" value="TreeGrafter"/>
</dbReference>
<evidence type="ECO:0000256" key="2">
    <source>
        <dbReference type="ARBA" id="ARBA00007603"/>
    </source>
</evidence>
<comment type="similarity">
    <text evidence="2">Belongs to the COG2 family.</text>
</comment>
<dbReference type="GO" id="GO:0000139">
    <property type="term" value="C:Golgi membrane"/>
    <property type="evidence" value="ECO:0007669"/>
    <property type="project" value="UniProtKB-SubCell"/>
</dbReference>
<feature type="coiled-coil region" evidence="9">
    <location>
        <begin position="129"/>
        <end position="167"/>
    </location>
</feature>
<dbReference type="eggNOG" id="KOG2307">
    <property type="taxonomic scope" value="Eukaryota"/>
</dbReference>
<evidence type="ECO:0000259" key="11">
    <source>
        <dbReference type="Pfam" id="PF06148"/>
    </source>
</evidence>
<evidence type="ECO:0000256" key="7">
    <source>
        <dbReference type="ARBA" id="ARBA00023136"/>
    </source>
</evidence>
<feature type="compositionally biased region" description="Basic and acidic residues" evidence="10">
    <location>
        <begin position="245"/>
        <end position="254"/>
    </location>
</feature>
<organism evidence="13">
    <name type="scientific">Ostreococcus tauri</name>
    <name type="common">Marine green alga</name>
    <dbReference type="NCBI Taxonomy" id="70448"/>
    <lineage>
        <taxon>Eukaryota</taxon>
        <taxon>Viridiplantae</taxon>
        <taxon>Chlorophyta</taxon>
        <taxon>Mamiellophyceae</taxon>
        <taxon>Mamiellales</taxon>
        <taxon>Bathycoccaceae</taxon>
        <taxon>Ostreococcus</taxon>
    </lineage>
</organism>
<keyword evidence="5" id="KW-0653">Protein transport</keyword>
<dbReference type="Proteomes" id="UP000195557">
    <property type="component" value="Unassembled WGS sequence"/>
</dbReference>
<reference evidence="13" key="1">
    <citation type="submission" date="2017-04" db="EMBL/GenBank/DDBJ databases">
        <title>Population genomics of picophytoplankton unveils novel chromosome hypervariability.</title>
        <authorList>
            <consortium name="DOE Joint Genome Institute"/>
            <person name="Blanc-Mathieu R."/>
            <person name="Krasovec M."/>
            <person name="Hebrard M."/>
            <person name="Yau S."/>
            <person name="Desgranges E."/>
            <person name="Martin J."/>
            <person name="Schackwitz W."/>
            <person name="Kuo A."/>
            <person name="Salin G."/>
            <person name="Donnadieu C."/>
            <person name="Desdevises Y."/>
            <person name="Sanchez-Ferandin S."/>
            <person name="Moreau H."/>
            <person name="Rivals E."/>
            <person name="Grigoriev I.V."/>
            <person name="Grimsley N."/>
            <person name="Eyre-Walker A."/>
            <person name="Piganeau G."/>
        </authorList>
    </citation>
    <scope>NUCLEOTIDE SEQUENCE [LARGE SCALE GENOMIC DNA]</scope>
    <source>
        <strain evidence="13">RCC 1115</strain>
    </source>
</reference>
<evidence type="ECO:0000256" key="8">
    <source>
        <dbReference type="ARBA" id="ARBA00031344"/>
    </source>
</evidence>
<dbReference type="PANTHER" id="PTHR12961:SF0">
    <property type="entry name" value="CONSERVED OLIGOMERIC GOLGI COMPLEX SUBUNIT 2"/>
    <property type="match status" value="1"/>
</dbReference>